<keyword evidence="1" id="KW-1133">Transmembrane helix</keyword>
<evidence type="ECO:0000313" key="3">
    <source>
        <dbReference type="Proteomes" id="UP001501729"/>
    </source>
</evidence>
<keyword evidence="1" id="KW-0812">Transmembrane</keyword>
<evidence type="ECO:0000256" key="1">
    <source>
        <dbReference type="SAM" id="Phobius"/>
    </source>
</evidence>
<organism evidence="2 3">
    <name type="scientific">Haladaptatus pallidirubidus</name>
    <dbReference type="NCBI Taxonomy" id="1008152"/>
    <lineage>
        <taxon>Archaea</taxon>
        <taxon>Methanobacteriati</taxon>
        <taxon>Methanobacteriota</taxon>
        <taxon>Stenosarchaea group</taxon>
        <taxon>Halobacteria</taxon>
        <taxon>Halobacteriales</taxon>
        <taxon>Haladaptataceae</taxon>
        <taxon>Haladaptatus</taxon>
    </lineage>
</organism>
<feature type="transmembrane region" description="Helical" evidence="1">
    <location>
        <begin position="41"/>
        <end position="60"/>
    </location>
</feature>
<reference evidence="2 3" key="1">
    <citation type="journal article" date="2019" name="Int. J. Syst. Evol. Microbiol.">
        <title>The Global Catalogue of Microorganisms (GCM) 10K type strain sequencing project: providing services to taxonomists for standard genome sequencing and annotation.</title>
        <authorList>
            <consortium name="The Broad Institute Genomics Platform"/>
            <consortium name="The Broad Institute Genome Sequencing Center for Infectious Disease"/>
            <person name="Wu L."/>
            <person name="Ma J."/>
        </authorList>
    </citation>
    <scope>NUCLEOTIDE SEQUENCE [LARGE SCALE GENOMIC DNA]</scope>
    <source>
        <strain evidence="2 3">JCM 17504</strain>
    </source>
</reference>
<feature type="transmembrane region" description="Helical" evidence="1">
    <location>
        <begin position="12"/>
        <end position="29"/>
    </location>
</feature>
<dbReference type="Proteomes" id="UP001501729">
    <property type="component" value="Unassembled WGS sequence"/>
</dbReference>
<gene>
    <name evidence="2" type="ORF">GCM10025751_46530</name>
</gene>
<keyword evidence="3" id="KW-1185">Reference proteome</keyword>
<evidence type="ECO:0000313" key="2">
    <source>
        <dbReference type="EMBL" id="GAA5060891.1"/>
    </source>
</evidence>
<comment type="caution">
    <text evidence="2">The sequence shown here is derived from an EMBL/GenBank/DDBJ whole genome shotgun (WGS) entry which is preliminary data.</text>
</comment>
<dbReference type="EMBL" id="BAABKX010000019">
    <property type="protein sequence ID" value="GAA5060891.1"/>
    <property type="molecule type" value="Genomic_DNA"/>
</dbReference>
<name>A0AAV3UPN9_9EURY</name>
<dbReference type="AlphaFoldDB" id="A0AAV3UPN9"/>
<keyword evidence="1" id="KW-0472">Membrane</keyword>
<proteinExistence type="predicted"/>
<accession>A0AAV3UPN9</accession>
<protein>
    <submittedName>
        <fullName evidence="2">Uncharacterized protein</fullName>
    </submittedName>
</protein>
<sequence length="62" mass="6772">MSTEHRRLRGIVIGIVSILLSAVVIQLSGSPLPDLFGLDAFIWFALIGLGVIILHLMGVFER</sequence>